<feature type="domain" description="FAD-binding PCMH-type" evidence="9">
    <location>
        <begin position="44"/>
        <end position="292"/>
    </location>
</feature>
<dbReference type="InterPro" id="IPR009051">
    <property type="entry name" value="Helical_ferredxn"/>
</dbReference>
<dbReference type="GO" id="GO:0046872">
    <property type="term" value="F:metal ion binding"/>
    <property type="evidence" value="ECO:0007669"/>
    <property type="project" value="UniProtKB-KW"/>
</dbReference>
<keyword evidence="6" id="KW-0408">Iron</keyword>
<reference evidence="10" key="1">
    <citation type="submission" date="2019-04" db="EMBL/GenBank/DDBJ databases">
        <authorList>
            <consortium name="Science for Life Laboratories"/>
        </authorList>
    </citation>
    <scope>NUCLEOTIDE SEQUENCE</scope>
    <source>
        <strain evidence="10">MBLW1</strain>
    </source>
</reference>
<dbReference type="InterPro" id="IPR017900">
    <property type="entry name" value="4Fe4S_Fe_S_CS"/>
</dbReference>
<feature type="domain" description="4Fe-4S ferredoxin-type" evidence="8">
    <location>
        <begin position="636"/>
        <end position="668"/>
    </location>
</feature>
<dbReference type="GO" id="GO:0071949">
    <property type="term" value="F:FAD binding"/>
    <property type="evidence" value="ECO:0007669"/>
    <property type="project" value="InterPro"/>
</dbReference>
<dbReference type="GO" id="GO:0008720">
    <property type="term" value="F:D-lactate dehydrogenase (NAD+) activity"/>
    <property type="evidence" value="ECO:0007669"/>
    <property type="project" value="TreeGrafter"/>
</dbReference>
<dbReference type="InterPro" id="IPR036318">
    <property type="entry name" value="FAD-bd_PCMH-like_sf"/>
</dbReference>
<dbReference type="Gene3D" id="3.30.70.2740">
    <property type="match status" value="1"/>
</dbReference>
<dbReference type="PROSITE" id="PS51379">
    <property type="entry name" value="4FE4S_FER_2"/>
    <property type="match status" value="1"/>
</dbReference>
<proteinExistence type="predicted"/>
<dbReference type="Pfam" id="PF01565">
    <property type="entry name" value="FAD_binding_4"/>
    <property type="match status" value="1"/>
</dbReference>
<protein>
    <recommendedName>
        <fullName evidence="12">FAD-binding PCMH-type domain-containing protein</fullName>
    </recommendedName>
</protein>
<evidence type="ECO:0000256" key="2">
    <source>
        <dbReference type="ARBA" id="ARBA00022630"/>
    </source>
</evidence>
<dbReference type="PANTHER" id="PTHR11748">
    <property type="entry name" value="D-LACTATE DEHYDROGENASE"/>
    <property type="match status" value="1"/>
</dbReference>
<dbReference type="InterPro" id="IPR017896">
    <property type="entry name" value="4Fe4S_Fe-S-bd"/>
</dbReference>
<gene>
    <name evidence="10" type="ORF">GMBLW1_17640</name>
</gene>
<dbReference type="Pfam" id="PF02754">
    <property type="entry name" value="CCG"/>
    <property type="match status" value="1"/>
</dbReference>
<dbReference type="Gene3D" id="3.30.465.10">
    <property type="match status" value="1"/>
</dbReference>
<evidence type="ECO:0008006" key="12">
    <source>
        <dbReference type="Google" id="ProtNLM"/>
    </source>
</evidence>
<keyword evidence="2" id="KW-0285">Flavoprotein</keyword>
<dbReference type="InParanoid" id="A0A6C2YL89"/>
<dbReference type="FunCoup" id="A0A6C2YL89">
    <property type="interactions" value="53"/>
</dbReference>
<evidence type="ECO:0000259" key="8">
    <source>
        <dbReference type="PROSITE" id="PS51379"/>
    </source>
</evidence>
<evidence type="ECO:0000256" key="1">
    <source>
        <dbReference type="ARBA" id="ARBA00001974"/>
    </source>
</evidence>
<dbReference type="SUPFAM" id="SSF46548">
    <property type="entry name" value="alpha-helical ferredoxin"/>
    <property type="match status" value="1"/>
</dbReference>
<dbReference type="GO" id="GO:1903457">
    <property type="term" value="P:lactate catabolic process"/>
    <property type="evidence" value="ECO:0007669"/>
    <property type="project" value="TreeGrafter"/>
</dbReference>
<dbReference type="PROSITE" id="PS00198">
    <property type="entry name" value="4FE4S_FER_1"/>
    <property type="match status" value="1"/>
</dbReference>
<dbReference type="SUPFAM" id="SSF55103">
    <property type="entry name" value="FAD-linked oxidases, C-terminal domain"/>
    <property type="match status" value="1"/>
</dbReference>
<dbReference type="EMBL" id="LR586016">
    <property type="protein sequence ID" value="VIP02196.1"/>
    <property type="molecule type" value="Genomic_DNA"/>
</dbReference>
<keyword evidence="11" id="KW-1185">Reference proteome</keyword>
<dbReference type="InterPro" id="IPR016166">
    <property type="entry name" value="FAD-bd_PCMH"/>
</dbReference>
<dbReference type="RefSeq" id="WP_162657394.1">
    <property type="nucleotide sequence ID" value="NZ_LR593887.1"/>
</dbReference>
<evidence type="ECO:0000259" key="9">
    <source>
        <dbReference type="PROSITE" id="PS51387"/>
    </source>
</evidence>
<dbReference type="Proteomes" id="UP000464378">
    <property type="component" value="Chromosome"/>
</dbReference>
<evidence type="ECO:0000256" key="4">
    <source>
        <dbReference type="ARBA" id="ARBA00022827"/>
    </source>
</evidence>
<dbReference type="PANTHER" id="PTHR11748:SF119">
    <property type="entry name" value="D-2-HYDROXYGLUTARATE DEHYDROGENASE"/>
    <property type="match status" value="1"/>
</dbReference>
<dbReference type="InterPro" id="IPR004113">
    <property type="entry name" value="FAD-bd_oxidored_4_C"/>
</dbReference>
<keyword evidence="3" id="KW-0479">Metal-binding</keyword>
<evidence type="ECO:0000256" key="6">
    <source>
        <dbReference type="ARBA" id="ARBA00023004"/>
    </source>
</evidence>
<dbReference type="InterPro" id="IPR006094">
    <property type="entry name" value="Oxid_FAD_bind_N"/>
</dbReference>
<evidence type="ECO:0000256" key="5">
    <source>
        <dbReference type="ARBA" id="ARBA00023002"/>
    </source>
</evidence>
<evidence type="ECO:0000256" key="7">
    <source>
        <dbReference type="ARBA" id="ARBA00023014"/>
    </source>
</evidence>
<name>A0A6C2YL89_9BACT</name>
<dbReference type="InterPro" id="IPR004017">
    <property type="entry name" value="Cys_rich_dom"/>
</dbReference>
<dbReference type="InterPro" id="IPR016164">
    <property type="entry name" value="FAD-linked_Oxase-like_C"/>
</dbReference>
<dbReference type="GO" id="GO:0004458">
    <property type="term" value="F:D-lactate dehydrogenase (cytochrome) activity"/>
    <property type="evidence" value="ECO:0007669"/>
    <property type="project" value="TreeGrafter"/>
</dbReference>
<keyword evidence="7" id="KW-0411">Iron-sulfur</keyword>
<accession>A0A6C2YL89</accession>
<keyword evidence="5" id="KW-0560">Oxidoreductase</keyword>
<organism evidence="10">
    <name type="scientific">Tuwongella immobilis</name>
    <dbReference type="NCBI Taxonomy" id="692036"/>
    <lineage>
        <taxon>Bacteria</taxon>
        <taxon>Pseudomonadati</taxon>
        <taxon>Planctomycetota</taxon>
        <taxon>Planctomycetia</taxon>
        <taxon>Gemmatales</taxon>
        <taxon>Gemmataceae</taxon>
        <taxon>Tuwongella</taxon>
    </lineage>
</organism>
<evidence type="ECO:0000256" key="3">
    <source>
        <dbReference type="ARBA" id="ARBA00022723"/>
    </source>
</evidence>
<dbReference type="KEGG" id="tim:GMBLW1_17640"/>
<evidence type="ECO:0000313" key="11">
    <source>
        <dbReference type="Proteomes" id="UP000464378"/>
    </source>
</evidence>
<dbReference type="EMBL" id="LR593887">
    <property type="protein sequence ID" value="VTS00675.1"/>
    <property type="molecule type" value="Genomic_DNA"/>
</dbReference>
<dbReference type="SUPFAM" id="SSF56176">
    <property type="entry name" value="FAD-binding/transporter-associated domain-like"/>
    <property type="match status" value="1"/>
</dbReference>
<sequence length="1000" mass="109631">MTPHATHSDPNSHPLAAALQRHTTAEIRWDAPTRALYATDASHYQIMPLGVVLPRHGDDLLAITQLAAEHGVALIGRGGGTSLSGQSIGAGIIVDCSKYLNRVLDFDPSSRRIRIQPGMVLDHLNASLAPHGLMFGPDVATASRATLGGMIGNNSAGSRSLIYGKTADHVTALDTILSHGIRHRFEAMTPSEWERMRAGSSPIASIYRTIQRLIRDHADEIRRRFPHILRRVSGYNLAAYVDPESTSGIDAWRNHTPPSVPERADCSLVPLLVGSEGTLVLVESADLKLVPRPKFRGLLVPHFESLTAALEAVEICLAAQPSAVELMDSMLIDLARTQRSLKRAMSSIHGHPAALLMVEWVSDDAAEIPERIGKLARILERLPGCTAVVPAIEAAEREPLWNLRSSAVPLLYGMPGDRKPVTFVEDTAVSPEKLPAFATRFRAILREHGTDGTFYGHASVGCLHIRPVLNLKDPHDRQRMRSIMTAISDLVLEFGGALSGEHGDGLVRSEWNAKMYGPTIAKAFLEIKQAFDPANRFNPGKIVNAPPMEANLRPLPGESQVEPATRFQYESQGGFFRSIEVCNGAGVCRRTQGGAMCPSYRATRDEVDSTRGRANALRLALVGDGPNSPQTPPLQQRWVHEVLDLCLSCKACKAECPSNVDLTKLKAEFEHAYYQAHPRPWSHRLARSIPELHRWGAALAPITNAILRNSWLRRLFEPITGLDHRRQFPELERNHFHRWWKRRHSGGPTPASATSTRRVMLLADCFTSFTESRIPKALVRILEAGGLQVELAPLRCCGRAMLSKGYLSETQVLIQQQLPTLLAATADGTPILGIEPSCTVALLDEWPELIPGDATARLAQSVFLADDWLSREIQAGRLRLPLRESPQTLLLHGHCHQKAMLGTTGSSDLLRLIPQTTVHTLDVGCCGMAGMFGYERNHFDLSRRIAELQLLPALRAAPEAGVAATGTSCRHQIADFGERAARHPIEWLADALIDESAAAI</sequence>
<evidence type="ECO:0000313" key="10">
    <source>
        <dbReference type="EMBL" id="VIP02196.1"/>
    </source>
</evidence>
<keyword evidence="4" id="KW-0274">FAD</keyword>
<dbReference type="GO" id="GO:0051536">
    <property type="term" value="F:iron-sulfur cluster binding"/>
    <property type="evidence" value="ECO:0007669"/>
    <property type="project" value="UniProtKB-KW"/>
</dbReference>
<dbReference type="PROSITE" id="PS51387">
    <property type="entry name" value="FAD_PCMH"/>
    <property type="match status" value="1"/>
</dbReference>
<comment type="cofactor">
    <cofactor evidence="1">
        <name>FAD</name>
        <dbReference type="ChEBI" id="CHEBI:57692"/>
    </cofactor>
</comment>
<dbReference type="Gene3D" id="1.10.1060.10">
    <property type="entry name" value="Alpha-helical ferredoxin"/>
    <property type="match status" value="1"/>
</dbReference>
<dbReference type="InterPro" id="IPR016169">
    <property type="entry name" value="FAD-bd_PCMH_sub2"/>
</dbReference>
<dbReference type="AlphaFoldDB" id="A0A6C2YL89"/>
<dbReference type="InterPro" id="IPR016171">
    <property type="entry name" value="Vanillyl_alc_oxidase_C-sub2"/>
</dbReference>
<dbReference type="Pfam" id="PF13183">
    <property type="entry name" value="Fer4_8"/>
    <property type="match status" value="1"/>
</dbReference>
<dbReference type="Pfam" id="PF02913">
    <property type="entry name" value="FAD-oxidase_C"/>
    <property type="match status" value="1"/>
</dbReference>
<dbReference type="Gene3D" id="1.10.45.10">
    <property type="entry name" value="Vanillyl-alcohol Oxidase, Chain A, domain 4"/>
    <property type="match status" value="1"/>
</dbReference>